<dbReference type="PANTHER" id="PTHR46244:SF6">
    <property type="entry name" value="PHOSPHOENOLPYRUVATE-PROTEIN PHOSPHOTRANSFERASE"/>
    <property type="match status" value="1"/>
</dbReference>
<feature type="binding site" evidence="18">
    <location>
        <begin position="572"/>
        <end position="573"/>
    </location>
    <ligand>
        <name>phosphoenolpyruvate</name>
        <dbReference type="ChEBI" id="CHEBI:58702"/>
    </ligand>
</feature>
<feature type="binding site" evidence="18">
    <location>
        <position position="451"/>
    </location>
    <ligand>
        <name>phosphoenolpyruvate</name>
        <dbReference type="ChEBI" id="CHEBI:58702"/>
    </ligand>
</feature>
<comment type="catalytic activity">
    <reaction evidence="1 16">
        <text>L-histidyl-[protein] + phosphoenolpyruvate = N(pros)-phospho-L-histidyl-[protein] + pyruvate</text>
        <dbReference type="Rhea" id="RHEA:23880"/>
        <dbReference type="Rhea" id="RHEA-COMP:9745"/>
        <dbReference type="Rhea" id="RHEA-COMP:9746"/>
        <dbReference type="ChEBI" id="CHEBI:15361"/>
        <dbReference type="ChEBI" id="CHEBI:29979"/>
        <dbReference type="ChEBI" id="CHEBI:58702"/>
        <dbReference type="ChEBI" id="CHEBI:64837"/>
        <dbReference type="EC" id="2.7.3.9"/>
    </reaction>
</comment>
<dbReference type="InterPro" id="IPR035895">
    <property type="entry name" value="HPr-like_sf"/>
</dbReference>
<name>A0A4Y8MJ09_9BURK</name>
<evidence type="ECO:0000256" key="12">
    <source>
        <dbReference type="ARBA" id="ARBA00022723"/>
    </source>
</evidence>
<dbReference type="SUPFAM" id="SSF51621">
    <property type="entry name" value="Phosphoenolpyruvate/pyruvate domain"/>
    <property type="match status" value="1"/>
</dbReference>
<keyword evidence="8 16" id="KW-0963">Cytoplasm</keyword>
<keyword evidence="12 16" id="KW-0479">Metal-binding</keyword>
<evidence type="ECO:0000256" key="2">
    <source>
        <dbReference type="ARBA" id="ARBA00001946"/>
    </source>
</evidence>
<dbReference type="SUPFAM" id="SSF52009">
    <property type="entry name" value="Phosphohistidine domain"/>
    <property type="match status" value="1"/>
</dbReference>
<keyword evidence="9 16" id="KW-0762">Sugar transport</keyword>
<evidence type="ECO:0000256" key="3">
    <source>
        <dbReference type="ARBA" id="ARBA00004496"/>
    </source>
</evidence>
<evidence type="ECO:0000256" key="18">
    <source>
        <dbReference type="PIRSR" id="PIRSR000732-2"/>
    </source>
</evidence>
<dbReference type="CDD" id="cd00367">
    <property type="entry name" value="PTS-HPr_like"/>
    <property type="match status" value="1"/>
</dbReference>
<comment type="cofactor">
    <cofactor evidence="2 16 19">
        <name>Mg(2+)</name>
        <dbReference type="ChEBI" id="CHEBI:18420"/>
    </cofactor>
</comment>
<feature type="binding site" evidence="18">
    <location>
        <position position="583"/>
    </location>
    <ligand>
        <name>phosphoenolpyruvate</name>
        <dbReference type="ChEBI" id="CHEBI:58702"/>
    </ligand>
</feature>
<evidence type="ECO:0000256" key="8">
    <source>
        <dbReference type="ARBA" id="ARBA00022490"/>
    </source>
</evidence>
<evidence type="ECO:0000256" key="7">
    <source>
        <dbReference type="ARBA" id="ARBA00022448"/>
    </source>
</evidence>
<evidence type="ECO:0000313" key="23">
    <source>
        <dbReference type="Proteomes" id="UP000297385"/>
    </source>
</evidence>
<evidence type="ECO:0000256" key="15">
    <source>
        <dbReference type="ARBA" id="ARBA00033235"/>
    </source>
</evidence>
<dbReference type="InterPro" id="IPR006318">
    <property type="entry name" value="PTS_EI-like"/>
</dbReference>
<dbReference type="EMBL" id="SNVI01000005">
    <property type="protein sequence ID" value="TFE37408.1"/>
    <property type="molecule type" value="Genomic_DNA"/>
</dbReference>
<feature type="binding site" evidence="18">
    <location>
        <position position="415"/>
    </location>
    <ligand>
        <name>phosphoenolpyruvate</name>
        <dbReference type="ChEBI" id="CHEBI:58702"/>
    </ligand>
</feature>
<comment type="function">
    <text evidence="16">General (non sugar-specific) component of the phosphoenolpyruvate-dependent sugar phosphotransferase system (sugar PTS). This major carbohydrate active-transport system catalyzes the phosphorylation of incoming sugar substrates concomitantly with their translocation across the cell membrane. Enzyme I transfers the phosphoryl group from phosphoenolpyruvate (PEP) to the phosphoryl carrier protein (HPr).</text>
</comment>
<dbReference type="GO" id="GO:0005737">
    <property type="term" value="C:cytoplasm"/>
    <property type="evidence" value="ECO:0007669"/>
    <property type="project" value="UniProtKB-SubCell"/>
</dbReference>
<evidence type="ECO:0000256" key="4">
    <source>
        <dbReference type="ARBA" id="ARBA00007837"/>
    </source>
</evidence>
<dbReference type="InterPro" id="IPR000032">
    <property type="entry name" value="HPr-like"/>
</dbReference>
<keyword evidence="7 16" id="KW-0813">Transport</keyword>
<dbReference type="InterPro" id="IPR008731">
    <property type="entry name" value="PTS_EIN"/>
</dbReference>
<dbReference type="InterPro" id="IPR036618">
    <property type="entry name" value="PtsI_HPr-bd_sf"/>
</dbReference>
<evidence type="ECO:0000256" key="19">
    <source>
        <dbReference type="PIRSR" id="PIRSR000732-3"/>
    </source>
</evidence>
<keyword evidence="13 16" id="KW-0418">Kinase</keyword>
<dbReference type="RefSeq" id="WP_134465937.1">
    <property type="nucleotide sequence ID" value="NZ_JBHSSZ010000016.1"/>
</dbReference>
<dbReference type="SUPFAM" id="SSF55594">
    <property type="entry name" value="HPr-like"/>
    <property type="match status" value="1"/>
</dbReference>
<evidence type="ECO:0000256" key="16">
    <source>
        <dbReference type="PIRNR" id="PIRNR000732"/>
    </source>
</evidence>
<organism evidence="22 23">
    <name type="scientific">Paraburkholderia dipogonis</name>
    <dbReference type="NCBI Taxonomy" id="1211383"/>
    <lineage>
        <taxon>Bacteria</taxon>
        <taxon>Pseudomonadati</taxon>
        <taxon>Pseudomonadota</taxon>
        <taxon>Betaproteobacteria</taxon>
        <taxon>Burkholderiales</taxon>
        <taxon>Burkholderiaceae</taxon>
        <taxon>Paraburkholderia</taxon>
    </lineage>
</organism>
<evidence type="ECO:0000256" key="10">
    <source>
        <dbReference type="ARBA" id="ARBA00022679"/>
    </source>
</evidence>
<dbReference type="NCBIfam" id="TIGR01003">
    <property type="entry name" value="PTS_HPr_family"/>
    <property type="match status" value="1"/>
</dbReference>
<dbReference type="Pfam" id="PF02896">
    <property type="entry name" value="PEP-utilizers_C"/>
    <property type="match status" value="1"/>
</dbReference>
<dbReference type="Gene3D" id="3.50.30.10">
    <property type="entry name" value="Phosphohistidine domain"/>
    <property type="match status" value="1"/>
</dbReference>
<evidence type="ECO:0000256" key="17">
    <source>
        <dbReference type="PIRSR" id="PIRSR000732-1"/>
    </source>
</evidence>
<feature type="region of interest" description="Disordered" evidence="20">
    <location>
        <begin position="94"/>
        <end position="122"/>
    </location>
</feature>
<dbReference type="Gene3D" id="3.30.1340.10">
    <property type="entry name" value="HPr-like"/>
    <property type="match status" value="1"/>
</dbReference>
<dbReference type="InterPro" id="IPR040442">
    <property type="entry name" value="Pyrv_kinase-like_dom_sf"/>
</dbReference>
<proteinExistence type="inferred from homology"/>
<evidence type="ECO:0000256" key="5">
    <source>
        <dbReference type="ARBA" id="ARBA00012232"/>
    </source>
</evidence>
<dbReference type="Pfam" id="PF00381">
    <property type="entry name" value="PTS-HPr"/>
    <property type="match status" value="1"/>
</dbReference>
<dbReference type="GO" id="GO:0008965">
    <property type="term" value="F:phosphoenolpyruvate-protein phosphotransferase activity"/>
    <property type="evidence" value="ECO:0007669"/>
    <property type="project" value="UniProtKB-EC"/>
</dbReference>
<dbReference type="Pfam" id="PF00391">
    <property type="entry name" value="PEP-utilizers"/>
    <property type="match status" value="1"/>
</dbReference>
<feature type="compositionally biased region" description="Low complexity" evidence="20">
    <location>
        <begin position="104"/>
        <end position="119"/>
    </location>
</feature>
<evidence type="ECO:0000256" key="11">
    <source>
        <dbReference type="ARBA" id="ARBA00022683"/>
    </source>
</evidence>
<dbReference type="PROSITE" id="PS51350">
    <property type="entry name" value="PTS_HPR_DOM"/>
    <property type="match status" value="1"/>
</dbReference>
<dbReference type="SUPFAM" id="SSF47831">
    <property type="entry name" value="Enzyme I of the PEP:sugar phosphotransferase system HPr-binding (sub)domain"/>
    <property type="match status" value="1"/>
</dbReference>
<dbReference type="Proteomes" id="UP000297385">
    <property type="component" value="Unassembled WGS sequence"/>
</dbReference>
<dbReference type="PIRSF" id="PIRSF000732">
    <property type="entry name" value="PTS_enzyme_I"/>
    <property type="match status" value="1"/>
</dbReference>
<dbReference type="PANTHER" id="PTHR46244">
    <property type="entry name" value="PHOSPHOENOLPYRUVATE-PROTEIN PHOSPHOTRANSFERASE"/>
    <property type="match status" value="1"/>
</dbReference>
<dbReference type="NCBIfam" id="TIGR01417">
    <property type="entry name" value="PTS_I_fam"/>
    <property type="match status" value="1"/>
</dbReference>
<feature type="domain" description="HPr" evidence="21">
    <location>
        <begin position="1"/>
        <end position="91"/>
    </location>
</feature>
<gene>
    <name evidence="22" type="primary">ptsP</name>
    <name evidence="22" type="ORF">E2553_38685</name>
</gene>
<feature type="active site" description="Proton donor" evidence="17">
    <location>
        <position position="620"/>
    </location>
</feature>
<keyword evidence="11 16" id="KW-0598">Phosphotransferase system</keyword>
<dbReference type="GO" id="GO:0046872">
    <property type="term" value="F:metal ion binding"/>
    <property type="evidence" value="ECO:0007669"/>
    <property type="project" value="UniProtKB-KW"/>
</dbReference>
<dbReference type="AlphaFoldDB" id="A0A4Y8MJ09"/>
<dbReference type="InterPro" id="IPR050499">
    <property type="entry name" value="PEP-utilizing_PTS_enzyme"/>
</dbReference>
<feature type="active site" description="Tele-phosphohistidine intermediate" evidence="17">
    <location>
        <position position="308"/>
    </location>
</feature>
<dbReference type="PRINTS" id="PR01736">
    <property type="entry name" value="PHPHTRNFRASE"/>
</dbReference>
<dbReference type="InterPro" id="IPR036637">
    <property type="entry name" value="Phosphohistidine_dom_sf"/>
</dbReference>
<keyword evidence="14 16" id="KW-0460">Magnesium</keyword>
<accession>A0A4Y8MJ09</accession>
<dbReference type="Pfam" id="PF05524">
    <property type="entry name" value="PEP-utilisers_N"/>
    <property type="match status" value="1"/>
</dbReference>
<dbReference type="PROSITE" id="PS00742">
    <property type="entry name" value="PEP_ENZYMES_2"/>
    <property type="match status" value="1"/>
</dbReference>
<evidence type="ECO:0000259" key="21">
    <source>
        <dbReference type="PROSITE" id="PS51350"/>
    </source>
</evidence>
<dbReference type="InterPro" id="IPR024692">
    <property type="entry name" value="PTS_EI"/>
</dbReference>
<feature type="binding site" evidence="19">
    <location>
        <position position="573"/>
    </location>
    <ligand>
        <name>Mg(2+)</name>
        <dbReference type="ChEBI" id="CHEBI:18420"/>
    </ligand>
</feature>
<comment type="similarity">
    <text evidence="4 16">Belongs to the PEP-utilizing enzyme family.</text>
</comment>
<comment type="subcellular location">
    <subcellularLocation>
        <location evidence="3 16">Cytoplasm</location>
    </subcellularLocation>
</comment>
<evidence type="ECO:0000256" key="1">
    <source>
        <dbReference type="ARBA" id="ARBA00000683"/>
    </source>
</evidence>
<dbReference type="InterPro" id="IPR015813">
    <property type="entry name" value="Pyrv/PenolPyrv_kinase-like_dom"/>
</dbReference>
<evidence type="ECO:0000256" key="13">
    <source>
        <dbReference type="ARBA" id="ARBA00022777"/>
    </source>
</evidence>
<comment type="caution">
    <text evidence="22">The sequence shown here is derived from an EMBL/GenBank/DDBJ whole genome shotgun (WGS) entry which is preliminary data.</text>
</comment>
<evidence type="ECO:0000256" key="6">
    <source>
        <dbReference type="ARBA" id="ARBA00016544"/>
    </source>
</evidence>
<keyword evidence="22" id="KW-0670">Pyruvate</keyword>
<keyword evidence="10 16" id="KW-0808">Transferase</keyword>
<dbReference type="Gene3D" id="3.20.20.60">
    <property type="entry name" value="Phosphoenolpyruvate-binding domains"/>
    <property type="match status" value="1"/>
</dbReference>
<protein>
    <recommendedName>
        <fullName evidence="6 16">Phosphoenolpyruvate-protein phosphotransferase</fullName>
        <ecNumber evidence="5 16">2.7.3.9</ecNumber>
    </recommendedName>
    <alternativeName>
        <fullName evidence="15 16">Phosphotransferase system, enzyme I</fullName>
    </alternativeName>
</protein>
<evidence type="ECO:0000256" key="20">
    <source>
        <dbReference type="SAM" id="MobiDB-lite"/>
    </source>
</evidence>
<dbReference type="GO" id="GO:0016301">
    <property type="term" value="F:kinase activity"/>
    <property type="evidence" value="ECO:0007669"/>
    <property type="project" value="UniProtKB-KW"/>
</dbReference>
<dbReference type="Gene3D" id="1.10.274.10">
    <property type="entry name" value="PtsI, HPr-binding domain"/>
    <property type="match status" value="1"/>
</dbReference>
<dbReference type="InterPro" id="IPR000121">
    <property type="entry name" value="PEP_util_C"/>
</dbReference>
<evidence type="ECO:0000256" key="9">
    <source>
        <dbReference type="ARBA" id="ARBA00022597"/>
    </source>
</evidence>
<dbReference type="EC" id="2.7.3.9" evidence="5 16"/>
<sequence length="666" mass="71672">MLETPVVVKVHEGLHARPATQFAKLAKRFNCSLKVGRGDAWADAKSAVKLMLLGVKQHEQIILRAEGDDEREAVGQLAEFLADETLCLPANAEGSGGVPAQTLDPAPATRADRAGTGAAVRTDAPSLRGVPASEGLAYGSAYLYFTEEFVADRQFVAPHEIVAELDRFSAALDAALRAMLEPRDNAEDHEEIFTAIAEVARSDDFEGAIRALMSSGWSAEAATLKCGHDLASAFAALPDEYMRSRADDIRGLTQAVAATLLGRERCSLSDLPGRCIVIAESLSAPDLARADLGNIAGIVCTSGSATSHVAIIARAHGIPAILGVAAGHEVLRAASWAAIDGCTGEVWLDHSSELERSMAKRLQTQREADAALLVYRDVEPQTQDGHKIQVAANLGSLTEIEAAQRTGAMGVGLFRTELLFMDQRRVPSEDEQYEVYSTLARSFAPWPVIIRTLDAGADKPLPGVPFPKEENPFLGWRGIRMCLDCPEIFEPQLRALLRAAVHGNLSVMIPMVDDIEEVRRTKAIMARLSADLCNKGIPYGQPKLGIMIETPAAVLTADLLAKEADFFSIGTNDLTQYVMAVDRMNPRLGSLYRTDHLAVLQAIRIVCDAARRAKISVGVCGEAASRPEMIPTLVKLGVHELSMSPSAILRAKKVITEIEAEHLDAA</sequence>
<evidence type="ECO:0000256" key="14">
    <source>
        <dbReference type="ARBA" id="ARBA00022842"/>
    </source>
</evidence>
<feature type="binding site" evidence="19">
    <location>
        <position position="549"/>
    </location>
    <ligand>
        <name>Mg(2+)</name>
        <dbReference type="ChEBI" id="CHEBI:18420"/>
    </ligand>
</feature>
<dbReference type="InterPro" id="IPR008279">
    <property type="entry name" value="PEP-util_enz_mobile_dom"/>
</dbReference>
<dbReference type="InterPro" id="IPR001020">
    <property type="entry name" value="PTS_HPr_His_P_site"/>
</dbReference>
<dbReference type="PRINTS" id="PR00107">
    <property type="entry name" value="PHOSPHOCPHPR"/>
</dbReference>
<dbReference type="PROSITE" id="PS00369">
    <property type="entry name" value="PTS_HPR_HIS"/>
    <property type="match status" value="1"/>
</dbReference>
<reference evidence="22 23" key="1">
    <citation type="submission" date="2019-03" db="EMBL/GenBank/DDBJ databases">
        <title>Complete Genome Sequence of Paraburkholderia dipogonis ICMP 19430T, a Nitrogen-fixing Symbiont of the South African Invasive Legume Dipogon lignosus in New Zealand.</title>
        <authorList>
            <person name="De Meyer S.E."/>
        </authorList>
    </citation>
    <scope>NUCLEOTIDE SEQUENCE [LARGE SCALE GENOMIC DNA]</scope>
    <source>
        <strain evidence="22 23">ICMP 19430</strain>
    </source>
</reference>
<dbReference type="GO" id="GO:0009401">
    <property type="term" value="P:phosphoenolpyruvate-dependent sugar phosphotransferase system"/>
    <property type="evidence" value="ECO:0007669"/>
    <property type="project" value="UniProtKB-KW"/>
</dbReference>
<evidence type="ECO:0000313" key="22">
    <source>
        <dbReference type="EMBL" id="TFE37408.1"/>
    </source>
</evidence>
<dbReference type="InterPro" id="IPR023151">
    <property type="entry name" value="PEP_util_CS"/>
</dbReference>
<dbReference type="GeneID" id="97309301"/>